<evidence type="ECO:0000256" key="2">
    <source>
        <dbReference type="ARBA" id="ARBA00007089"/>
    </source>
</evidence>
<protein>
    <recommendedName>
        <fullName evidence="9">RNA 3'-terminal phosphate cyclase-like protein</fullName>
    </recommendedName>
</protein>
<evidence type="ECO:0000259" key="6">
    <source>
        <dbReference type="Pfam" id="PF05189"/>
    </source>
</evidence>
<name>A0A835FH44_9POAL</name>
<evidence type="ECO:0000256" key="4">
    <source>
        <dbReference type="ARBA" id="ARBA00023242"/>
    </source>
</evidence>
<feature type="domain" description="RNA 3'-terminal phosphate cyclase insert" evidence="6">
    <location>
        <begin position="214"/>
        <end position="327"/>
    </location>
</feature>
<evidence type="ECO:0000313" key="8">
    <source>
        <dbReference type="Proteomes" id="UP000636709"/>
    </source>
</evidence>
<dbReference type="PANTHER" id="PTHR11096:SF1">
    <property type="entry name" value="RNA 3'-TERMINAL PHOSPHATE CYCLASE-LIKE PROTEIN"/>
    <property type="match status" value="1"/>
</dbReference>
<comment type="subcellular location">
    <subcellularLocation>
        <location evidence="1">Nucleus</location>
        <location evidence="1">Nucleolus</location>
    </subcellularLocation>
</comment>
<keyword evidence="3" id="KW-0690">Ribosome biogenesis</keyword>
<dbReference type="InterPro" id="IPR000228">
    <property type="entry name" value="RNA3'_term_phos_cyc"/>
</dbReference>
<dbReference type="InterPro" id="IPR023797">
    <property type="entry name" value="RNA3'_phos_cyclase_dom"/>
</dbReference>
<dbReference type="Proteomes" id="UP000636709">
    <property type="component" value="Unassembled WGS sequence"/>
</dbReference>
<dbReference type="InterPro" id="IPR016443">
    <property type="entry name" value="RNA3'_term_phos_cyc_type_2"/>
</dbReference>
<feature type="domain" description="RNA 3'-terminal phosphate cyclase" evidence="5">
    <location>
        <begin position="10"/>
        <end position="62"/>
    </location>
</feature>
<organism evidence="7 8">
    <name type="scientific">Digitaria exilis</name>
    <dbReference type="NCBI Taxonomy" id="1010633"/>
    <lineage>
        <taxon>Eukaryota</taxon>
        <taxon>Viridiplantae</taxon>
        <taxon>Streptophyta</taxon>
        <taxon>Embryophyta</taxon>
        <taxon>Tracheophyta</taxon>
        <taxon>Spermatophyta</taxon>
        <taxon>Magnoliopsida</taxon>
        <taxon>Liliopsida</taxon>
        <taxon>Poales</taxon>
        <taxon>Poaceae</taxon>
        <taxon>PACMAD clade</taxon>
        <taxon>Panicoideae</taxon>
        <taxon>Panicodae</taxon>
        <taxon>Paniceae</taxon>
        <taxon>Anthephorinae</taxon>
        <taxon>Digitaria</taxon>
    </lineage>
</organism>
<evidence type="ECO:0008006" key="9">
    <source>
        <dbReference type="Google" id="ProtNLM"/>
    </source>
</evidence>
<dbReference type="EMBL" id="JACEFO010000773">
    <property type="protein sequence ID" value="KAF8757397.1"/>
    <property type="molecule type" value="Genomic_DNA"/>
</dbReference>
<evidence type="ECO:0000256" key="1">
    <source>
        <dbReference type="ARBA" id="ARBA00004604"/>
    </source>
</evidence>
<evidence type="ECO:0000259" key="5">
    <source>
        <dbReference type="Pfam" id="PF01137"/>
    </source>
</evidence>
<sequence>MVRENSRRLSGSRQFRQRLVLATLTSTTVTIDDIRSGDAAPGLRPHEVSLLRLLDKISDHHTIDLNETGMDLFPRALLMLAVLPALCLWLCGACRNEAEVPAGGDYRREGPRARLWGAPGDRLLPRAPHTAWPLRQSAHSDSAQRRWLRITNDTKDPSVDTFRMTTLHMLKHFGVPLEGLELKIDSRGSPPLGGGEVFLRVPIINSTLTAANWTDEGMVKRIRGVSFTTRVSPQIENRIIYAARGIFNRFIPDVHIFTDHRSGSAGGRSPGYGVSLVAETTTGCLLSVDVTVSYPSVDEMNEESEKPELMSPEDLGVQAASMLLEEVAQGGVVDSTHQGLLFILCALCPPDVSKVRVGQLTPYGIETLRNIRDFLDIKFVIKPDPNSNTVTLICVGAGVKNLARKSS</sequence>
<dbReference type="InterPro" id="IPR013791">
    <property type="entry name" value="RNA3'-term_phos_cycl_insert"/>
</dbReference>
<comment type="caution">
    <text evidence="7">The sequence shown here is derived from an EMBL/GenBank/DDBJ whole genome shotgun (WGS) entry which is preliminary data.</text>
</comment>
<dbReference type="InterPro" id="IPR020719">
    <property type="entry name" value="RNA3'_term_phos_cycl-like_CS"/>
</dbReference>
<dbReference type="GO" id="GO:0004521">
    <property type="term" value="F:RNA endonuclease activity"/>
    <property type="evidence" value="ECO:0007669"/>
    <property type="project" value="TreeGrafter"/>
</dbReference>
<accession>A0A835FH44</accession>
<dbReference type="AlphaFoldDB" id="A0A835FH44"/>
<dbReference type="SUPFAM" id="SSF55205">
    <property type="entry name" value="EPT/RTPC-like"/>
    <property type="match status" value="2"/>
</dbReference>
<gene>
    <name evidence="7" type="ORF">HU200_010916</name>
</gene>
<dbReference type="NCBIfam" id="TIGR03400">
    <property type="entry name" value="18S_RNA_Rcl1p"/>
    <property type="match status" value="1"/>
</dbReference>
<dbReference type="InterPro" id="IPR013792">
    <property type="entry name" value="RNA3'P_cycl/enolpyr_Trfase_a/b"/>
</dbReference>
<evidence type="ECO:0000313" key="7">
    <source>
        <dbReference type="EMBL" id="KAF8757397.1"/>
    </source>
</evidence>
<dbReference type="InterPro" id="IPR037136">
    <property type="entry name" value="RNA3'_phos_cyclase_dom_sf"/>
</dbReference>
<comment type="similarity">
    <text evidence="2">Belongs to the RNA 3'-terminal cyclase family. Type 2 subfamily.</text>
</comment>
<reference evidence="7" key="1">
    <citation type="submission" date="2020-07" db="EMBL/GenBank/DDBJ databases">
        <title>Genome sequence and genetic diversity analysis of an under-domesticated orphan crop, white fonio (Digitaria exilis).</title>
        <authorList>
            <person name="Bennetzen J.L."/>
            <person name="Chen S."/>
            <person name="Ma X."/>
            <person name="Wang X."/>
            <person name="Yssel A.E.J."/>
            <person name="Chaluvadi S.R."/>
            <person name="Johnson M."/>
            <person name="Gangashetty P."/>
            <person name="Hamidou F."/>
            <person name="Sanogo M.D."/>
            <person name="Zwaenepoel A."/>
            <person name="Wallace J."/>
            <person name="Van De Peer Y."/>
            <person name="Van Deynze A."/>
        </authorList>
    </citation>
    <scope>NUCLEOTIDE SEQUENCE</scope>
    <source>
        <tissue evidence="7">Leaves</tissue>
    </source>
</reference>
<proteinExistence type="inferred from homology"/>
<dbReference type="Pfam" id="PF01137">
    <property type="entry name" value="RTC"/>
    <property type="match status" value="2"/>
</dbReference>
<dbReference type="GO" id="GO:0005730">
    <property type="term" value="C:nucleolus"/>
    <property type="evidence" value="ECO:0007669"/>
    <property type="project" value="UniProtKB-SubCell"/>
</dbReference>
<dbReference type="OrthoDB" id="1911237at2759"/>
<evidence type="ECO:0000256" key="3">
    <source>
        <dbReference type="ARBA" id="ARBA00022517"/>
    </source>
</evidence>
<keyword evidence="4" id="KW-0539">Nucleus</keyword>
<dbReference type="PROSITE" id="PS01287">
    <property type="entry name" value="RTC"/>
    <property type="match status" value="1"/>
</dbReference>
<keyword evidence="8" id="KW-1185">Reference proteome</keyword>
<dbReference type="PANTHER" id="PTHR11096">
    <property type="entry name" value="RNA 3' TERMINAL PHOSPHATE CYCLASE"/>
    <property type="match status" value="1"/>
</dbReference>
<dbReference type="GO" id="GO:0000479">
    <property type="term" value="P:endonucleolytic cleavage of tricistronic rRNA transcript (SSU-rRNA, 5.8S rRNA, LSU-rRNA)"/>
    <property type="evidence" value="ECO:0007669"/>
    <property type="project" value="TreeGrafter"/>
</dbReference>
<dbReference type="Pfam" id="PF05189">
    <property type="entry name" value="RTC_insert"/>
    <property type="match status" value="1"/>
</dbReference>
<feature type="domain" description="RNA 3'-terminal phosphate cyclase" evidence="5">
    <location>
        <begin position="150"/>
        <end position="381"/>
    </location>
</feature>
<dbReference type="Gene3D" id="3.65.10.20">
    <property type="entry name" value="RNA 3'-terminal phosphate cyclase domain"/>
    <property type="match status" value="2"/>
</dbReference>